<comment type="caution">
    <text evidence="2">The sequence shown here is derived from an EMBL/GenBank/DDBJ whole genome shotgun (WGS) entry which is preliminary data.</text>
</comment>
<dbReference type="EMBL" id="JARVKF010000434">
    <property type="protein sequence ID" value="KAK9413777.1"/>
    <property type="molecule type" value="Genomic_DNA"/>
</dbReference>
<sequence length="124" mass="13718">MGRQLLIWGGDPADEGAELQNSPRHSTRVLSRDNLMSTSAVSEAAQVSMRKPTPSLDQVKLSDGRSYWCVDQEEQTSPSYDRMYQGDLAGPESPSSSYDYEDMLDAGSLRDPNNYSKKRGAPLN</sequence>
<organism evidence="2 3">
    <name type="scientific">Seiridium unicorne</name>
    <dbReference type="NCBI Taxonomy" id="138068"/>
    <lineage>
        <taxon>Eukaryota</taxon>
        <taxon>Fungi</taxon>
        <taxon>Dikarya</taxon>
        <taxon>Ascomycota</taxon>
        <taxon>Pezizomycotina</taxon>
        <taxon>Sordariomycetes</taxon>
        <taxon>Xylariomycetidae</taxon>
        <taxon>Amphisphaeriales</taxon>
        <taxon>Sporocadaceae</taxon>
        <taxon>Seiridium</taxon>
    </lineage>
</organism>
<evidence type="ECO:0000313" key="3">
    <source>
        <dbReference type="Proteomes" id="UP001408356"/>
    </source>
</evidence>
<feature type="region of interest" description="Disordered" evidence="1">
    <location>
        <begin position="1"/>
        <end position="124"/>
    </location>
</feature>
<proteinExistence type="predicted"/>
<protein>
    <submittedName>
        <fullName evidence="2">Uncharacterized protein</fullName>
    </submittedName>
</protein>
<dbReference type="Proteomes" id="UP001408356">
    <property type="component" value="Unassembled WGS sequence"/>
</dbReference>
<accession>A0ABR2UGN3</accession>
<reference evidence="2 3" key="1">
    <citation type="journal article" date="2024" name="J. Plant Pathol.">
        <title>Sequence and assembly of the genome of Seiridium unicorne, isolate CBS 538.82, causal agent of cypress canker disease.</title>
        <authorList>
            <person name="Scali E."/>
            <person name="Rocca G.D."/>
            <person name="Danti R."/>
            <person name="Garbelotto M."/>
            <person name="Barberini S."/>
            <person name="Baroncelli R."/>
            <person name="Emiliani G."/>
        </authorList>
    </citation>
    <scope>NUCLEOTIDE SEQUENCE [LARGE SCALE GENOMIC DNA]</scope>
    <source>
        <strain evidence="2 3">BM-138-508</strain>
    </source>
</reference>
<evidence type="ECO:0000256" key="1">
    <source>
        <dbReference type="SAM" id="MobiDB-lite"/>
    </source>
</evidence>
<evidence type="ECO:0000313" key="2">
    <source>
        <dbReference type="EMBL" id="KAK9413777.1"/>
    </source>
</evidence>
<gene>
    <name evidence="2" type="ORF">SUNI508_11595</name>
</gene>
<name>A0ABR2UGN3_9PEZI</name>
<keyword evidence="3" id="KW-1185">Reference proteome</keyword>